<keyword evidence="11" id="KW-1185">Reference proteome</keyword>
<feature type="domain" description="Glycoside hydrolase family 31 TIM barrel" evidence="7">
    <location>
        <begin position="255"/>
        <end position="544"/>
    </location>
</feature>
<evidence type="ECO:0000259" key="8">
    <source>
        <dbReference type="Pfam" id="PF21365"/>
    </source>
</evidence>
<keyword evidence="3 4" id="KW-0326">Glycosidase</keyword>
<keyword evidence="5" id="KW-1133">Transmembrane helix</keyword>
<sequence>MMPRTVILFCVVLSFSLPIKAAQLVSLIQGDVKLSISQESGKLLLTVVNGSTTKLTGEIGIRTADASSTACIDVPNCFEFGNNRLHVYQHIDYGFTILWTTNVLSKVFEDCFSLGDHHWFGGPERFQQAWPIEKLTLSNFANVLQEDQWGAIVEPYWLNSAGVYIFVDERVPLFINQNTATTQKKVCFSAKAVSPYPQSRQRVILHYTIGVQENARSAHLHAVKNFLGKPTGHPNYRIIERPIWSTWAKFKREVNDEVITAFAKEIVDNGYPNGQFELDDDWEDCYGALTFRQSKFSKITQTVQYIKSLNFTVSLWVHPFINIDCTKYLNLARNYGFLVKDLSGNDLTQWWNSKNREATYLDFTNIEVQEWFVARLKALQKAHGIDSFKFDAGETSWAPTISQLYGDVEKMPNVLSVDYVRTCARLGDLVEVRSAWKTQDLPIFVRMIDKDSNWGLSNGLYTLITTLFQMNLNGYSMVLPDMIGGNGYDGKPSAELFVRWLQANTFMPSIQFSYVPWEFTNAAFNVTQISRKFVDLHQKYAPYIRLQMERSIQEGHPVNAPIWWISPNDATALAMDTEYLLGDDLLVAPIIIQGATSRVVYLPAGEWVDGNNGSTYKGPIELRDYSAPIEVLPYFIKGSLIHNTTDSGSVTLYCVTPIVIFVTVTMVVITG</sequence>
<dbReference type="InterPro" id="IPR048395">
    <property type="entry name" value="Glyco_hydro_31_C"/>
</dbReference>
<evidence type="ECO:0000256" key="3">
    <source>
        <dbReference type="ARBA" id="ARBA00023295"/>
    </source>
</evidence>
<dbReference type="AlphaFoldDB" id="A0A1Y1NF38"/>
<comment type="similarity">
    <text evidence="1 4">Belongs to the glycosyl hydrolase 31 family.</text>
</comment>
<organism evidence="9">
    <name type="scientific">Photinus pyralis</name>
    <name type="common">Common eastern firefly</name>
    <name type="synonym">Lampyris pyralis</name>
    <dbReference type="NCBI Taxonomy" id="7054"/>
    <lineage>
        <taxon>Eukaryota</taxon>
        <taxon>Metazoa</taxon>
        <taxon>Ecdysozoa</taxon>
        <taxon>Arthropoda</taxon>
        <taxon>Hexapoda</taxon>
        <taxon>Insecta</taxon>
        <taxon>Pterygota</taxon>
        <taxon>Neoptera</taxon>
        <taxon>Endopterygota</taxon>
        <taxon>Coleoptera</taxon>
        <taxon>Polyphaga</taxon>
        <taxon>Elateriformia</taxon>
        <taxon>Elateroidea</taxon>
        <taxon>Lampyridae</taxon>
        <taxon>Lampyrinae</taxon>
        <taxon>Photinus</taxon>
    </lineage>
</organism>
<dbReference type="InterPro" id="IPR013780">
    <property type="entry name" value="Glyco_hydro_b"/>
</dbReference>
<dbReference type="FunCoup" id="A0A1Y1NF38">
    <property type="interactions" value="6"/>
</dbReference>
<dbReference type="EMBL" id="VVIM01000005">
    <property type="protein sequence ID" value="KAB0798840.1"/>
    <property type="molecule type" value="Genomic_DNA"/>
</dbReference>
<reference evidence="10 11" key="2">
    <citation type="journal article" date="2018" name="Elife">
        <title>Firefly genomes illuminate parallel origins of bioluminescence in beetles.</title>
        <authorList>
            <person name="Fallon T.R."/>
            <person name="Lower S.E."/>
            <person name="Chang C.H."/>
            <person name="Bessho-Uehara M."/>
            <person name="Martin G.J."/>
            <person name="Bewick A.J."/>
            <person name="Behringer M."/>
            <person name="Debat H.J."/>
            <person name="Wong I."/>
            <person name="Day J.C."/>
            <person name="Suvorov A."/>
            <person name="Silva C.J."/>
            <person name="Stanger-Hall K.F."/>
            <person name="Hall D.W."/>
            <person name="Schmitz R.J."/>
            <person name="Nelson D.R."/>
            <person name="Lewis S.M."/>
            <person name="Shigenobu S."/>
            <person name="Bybee S.M."/>
            <person name="Larracuente A.M."/>
            <person name="Oba Y."/>
            <person name="Weng J.K."/>
        </authorList>
    </citation>
    <scope>NUCLEOTIDE SEQUENCE [LARGE SCALE GENOMIC DNA]</scope>
    <source>
        <strain evidence="10">1611_PpyrPB1</strain>
        <tissue evidence="10">Whole body</tissue>
    </source>
</reference>
<name>A0A1Y1NF38_PHOPY</name>
<feature type="chain" id="PRO_5036029914" description="Glycoside hydrolase family 31 N-terminal domain-containing protein" evidence="6">
    <location>
        <begin position="22"/>
        <end position="671"/>
    </location>
</feature>
<gene>
    <name evidence="10" type="ORF">PPYR_06720</name>
</gene>
<dbReference type="GO" id="GO:0005975">
    <property type="term" value="P:carbohydrate metabolic process"/>
    <property type="evidence" value="ECO:0007669"/>
    <property type="project" value="InterPro"/>
</dbReference>
<dbReference type="InterPro" id="IPR017853">
    <property type="entry name" value="GH"/>
</dbReference>
<dbReference type="SUPFAM" id="SSF51011">
    <property type="entry name" value="Glycosyl hydrolase domain"/>
    <property type="match status" value="1"/>
</dbReference>
<feature type="signal peptide" evidence="6">
    <location>
        <begin position="1"/>
        <end position="21"/>
    </location>
</feature>
<dbReference type="Pfam" id="PF21365">
    <property type="entry name" value="Glyco_hydro_31_3rd"/>
    <property type="match status" value="1"/>
</dbReference>
<dbReference type="InParanoid" id="A0A1Y1NF38"/>
<evidence type="ECO:0008006" key="12">
    <source>
        <dbReference type="Google" id="ProtNLM"/>
    </source>
</evidence>
<keyword evidence="5" id="KW-0812">Transmembrane</keyword>
<dbReference type="InterPro" id="IPR050985">
    <property type="entry name" value="Alpha-glycosidase_related"/>
</dbReference>
<dbReference type="Pfam" id="PF01055">
    <property type="entry name" value="Glyco_hydro_31_2nd"/>
    <property type="match status" value="1"/>
</dbReference>
<feature type="domain" description="Glycosyl hydrolase family 31 C-terminal" evidence="8">
    <location>
        <begin position="555"/>
        <end position="639"/>
    </location>
</feature>
<evidence type="ECO:0000256" key="4">
    <source>
        <dbReference type="RuleBase" id="RU361185"/>
    </source>
</evidence>
<dbReference type="CDD" id="cd06592">
    <property type="entry name" value="GH31_NET37"/>
    <property type="match status" value="1"/>
</dbReference>
<feature type="transmembrane region" description="Helical" evidence="5">
    <location>
        <begin position="650"/>
        <end position="669"/>
    </location>
</feature>
<dbReference type="GO" id="GO:0004553">
    <property type="term" value="F:hydrolase activity, hydrolyzing O-glycosyl compounds"/>
    <property type="evidence" value="ECO:0007669"/>
    <property type="project" value="InterPro"/>
</dbReference>
<evidence type="ECO:0000256" key="2">
    <source>
        <dbReference type="ARBA" id="ARBA00022801"/>
    </source>
</evidence>
<evidence type="ECO:0000256" key="6">
    <source>
        <dbReference type="SAM" id="SignalP"/>
    </source>
</evidence>
<dbReference type="SUPFAM" id="SSF51445">
    <property type="entry name" value="(Trans)glycosidases"/>
    <property type="match status" value="1"/>
</dbReference>
<dbReference type="InterPro" id="IPR000322">
    <property type="entry name" value="Glyco_hydro_31_TIM"/>
</dbReference>
<dbReference type="Proteomes" id="UP000327044">
    <property type="component" value="Unassembled WGS sequence"/>
</dbReference>
<evidence type="ECO:0000256" key="5">
    <source>
        <dbReference type="SAM" id="Phobius"/>
    </source>
</evidence>
<keyword evidence="5" id="KW-0472">Membrane</keyword>
<dbReference type="OrthoDB" id="10070917at2759"/>
<evidence type="ECO:0000313" key="10">
    <source>
        <dbReference type="EMBL" id="KAB0798840.1"/>
    </source>
</evidence>
<reference evidence="10" key="3">
    <citation type="submission" date="2019-08" db="EMBL/GenBank/DDBJ databases">
        <authorList>
            <consortium name="Photinus pyralis genome working group"/>
            <person name="Fallon T.R."/>
            <person name="Sander Lower S.E."/>
            <person name="Weng J.-K."/>
        </authorList>
    </citation>
    <scope>NUCLEOTIDE SEQUENCE</scope>
    <source>
        <strain evidence="10">1611_PpyrPB1</strain>
        <tissue evidence="10">Whole body</tissue>
    </source>
</reference>
<protein>
    <recommendedName>
        <fullName evidence="12">Glycoside hydrolase family 31 N-terminal domain-containing protein</fullName>
    </recommendedName>
</protein>
<dbReference type="Gene3D" id="3.20.20.80">
    <property type="entry name" value="Glycosidases"/>
    <property type="match status" value="1"/>
</dbReference>
<keyword evidence="6" id="KW-0732">Signal</keyword>
<evidence type="ECO:0000313" key="9">
    <source>
        <dbReference type="EMBL" id="JAV95530.1"/>
    </source>
</evidence>
<evidence type="ECO:0000259" key="7">
    <source>
        <dbReference type="Pfam" id="PF01055"/>
    </source>
</evidence>
<dbReference type="Gene3D" id="2.60.40.1180">
    <property type="entry name" value="Golgi alpha-mannosidase II"/>
    <property type="match status" value="1"/>
</dbReference>
<accession>A0A1Y1NF38</accession>
<evidence type="ECO:0000256" key="1">
    <source>
        <dbReference type="ARBA" id="ARBA00007806"/>
    </source>
</evidence>
<dbReference type="EMBL" id="GEZM01006957">
    <property type="protein sequence ID" value="JAV95530.1"/>
    <property type="molecule type" value="Transcribed_RNA"/>
</dbReference>
<reference evidence="9" key="1">
    <citation type="journal article" date="2016" name="Sci. Rep.">
        <title>Molecular characterization of firefly nuptial gifts: a multi-omics approach sheds light on postcopulatory sexual selection.</title>
        <authorList>
            <person name="Al-Wathiqui N."/>
            <person name="Fallon T.R."/>
            <person name="South A."/>
            <person name="Weng J.K."/>
            <person name="Lewis S.M."/>
        </authorList>
    </citation>
    <scope>NUCLEOTIDE SEQUENCE</scope>
</reference>
<proteinExistence type="inferred from homology"/>
<evidence type="ECO:0000313" key="11">
    <source>
        <dbReference type="Proteomes" id="UP000327044"/>
    </source>
</evidence>
<keyword evidence="2 4" id="KW-0378">Hydrolase</keyword>
<dbReference type="PANTHER" id="PTHR43053:SF4">
    <property type="entry name" value="MYOGENESIS-REGULATING GLYCOSIDASE"/>
    <property type="match status" value="1"/>
</dbReference>
<dbReference type="PANTHER" id="PTHR43053">
    <property type="entry name" value="GLYCOSIDASE FAMILY 31"/>
    <property type="match status" value="1"/>
</dbReference>